<evidence type="ECO:0000256" key="6">
    <source>
        <dbReference type="ARBA" id="ARBA00023136"/>
    </source>
</evidence>
<dbReference type="Pfam" id="PF06750">
    <property type="entry name" value="A24_N_bact"/>
    <property type="match status" value="1"/>
</dbReference>
<keyword evidence="3" id="KW-1003">Cell membrane</keyword>
<accession>A0ABM7FSI7</accession>
<evidence type="ECO:0000256" key="1">
    <source>
        <dbReference type="ARBA" id="ARBA00004651"/>
    </source>
</evidence>
<feature type="transmembrane region" description="Helical" evidence="7">
    <location>
        <begin position="206"/>
        <end position="224"/>
    </location>
</feature>
<evidence type="ECO:0000256" key="5">
    <source>
        <dbReference type="ARBA" id="ARBA00022989"/>
    </source>
</evidence>
<evidence type="ECO:0000256" key="4">
    <source>
        <dbReference type="ARBA" id="ARBA00022692"/>
    </source>
</evidence>
<comment type="similarity">
    <text evidence="2">Belongs to the peptidase A24 family.</text>
</comment>
<dbReference type="Pfam" id="PF01478">
    <property type="entry name" value="Peptidase_A24"/>
    <property type="match status" value="1"/>
</dbReference>
<comment type="subcellular location">
    <subcellularLocation>
        <location evidence="1">Cell membrane</location>
        <topology evidence="1">Multi-pass membrane protein</topology>
    </subcellularLocation>
</comment>
<name>A0ABM7FSI7_9STAP</name>
<evidence type="ECO:0000259" key="8">
    <source>
        <dbReference type="Pfam" id="PF01478"/>
    </source>
</evidence>
<keyword evidence="4 7" id="KW-0812">Transmembrane</keyword>
<protein>
    <submittedName>
        <fullName evidence="10">Bacterial peptidase A24, N-terminal domain protein</fullName>
    </submittedName>
</protein>
<feature type="transmembrane region" description="Helical" evidence="7">
    <location>
        <begin position="122"/>
        <end position="146"/>
    </location>
</feature>
<keyword evidence="6 7" id="KW-0472">Membrane</keyword>
<dbReference type="Proteomes" id="UP000274772">
    <property type="component" value="Chromosome"/>
</dbReference>
<dbReference type="InterPro" id="IPR050882">
    <property type="entry name" value="Prepilin_peptidase/N-MTase"/>
</dbReference>
<feature type="transmembrane region" description="Helical" evidence="7">
    <location>
        <begin position="179"/>
        <end position="200"/>
    </location>
</feature>
<feature type="transmembrane region" description="Helical" evidence="7">
    <location>
        <begin position="69"/>
        <end position="86"/>
    </location>
</feature>
<dbReference type="PANTHER" id="PTHR30487:SF0">
    <property type="entry name" value="PREPILIN LEADER PEPTIDASE_N-METHYLTRANSFERASE-RELATED"/>
    <property type="match status" value="1"/>
</dbReference>
<dbReference type="InterPro" id="IPR010627">
    <property type="entry name" value="Prepilin_pept_A24_N"/>
</dbReference>
<feature type="domain" description="Prepilin peptidase A24 N-terminal" evidence="9">
    <location>
        <begin position="9"/>
        <end position="85"/>
    </location>
</feature>
<feature type="transmembrane region" description="Helical" evidence="7">
    <location>
        <begin position="152"/>
        <end position="172"/>
    </location>
</feature>
<organism evidence="10 11">
    <name type="scientific">Staphylococcus caprae</name>
    <dbReference type="NCBI Taxonomy" id="29380"/>
    <lineage>
        <taxon>Bacteria</taxon>
        <taxon>Bacillati</taxon>
        <taxon>Bacillota</taxon>
        <taxon>Bacilli</taxon>
        <taxon>Bacillales</taxon>
        <taxon>Staphylococcaceae</taxon>
        <taxon>Staphylococcus</taxon>
    </lineage>
</organism>
<evidence type="ECO:0000256" key="2">
    <source>
        <dbReference type="ARBA" id="ARBA00005801"/>
    </source>
</evidence>
<dbReference type="EMBL" id="AP018586">
    <property type="protein sequence ID" value="BBD92297.1"/>
    <property type="molecule type" value="Genomic_DNA"/>
</dbReference>
<feature type="transmembrane region" description="Helical" evidence="7">
    <location>
        <begin position="92"/>
        <end position="110"/>
    </location>
</feature>
<keyword evidence="11" id="KW-1185">Reference proteome</keyword>
<proteinExistence type="inferred from homology"/>
<evidence type="ECO:0000259" key="9">
    <source>
        <dbReference type="Pfam" id="PF06750"/>
    </source>
</evidence>
<sequence length="236" mass="28059">MVLLAYSCSVIFSFLYQFSHKGFLSLRYFYTRSRCDYCAEVIKPYDLLPIISFITLNGRSRCCRQKLQIYYFIGEVLSVIPIFLYSMTNTNIHFVLFLTTFLFLLTMSLYDMHSMTVDLRLVCIYIIITCLFSHIYFWNFLIVFTITHTLYLFMYKLIGYGDIIIFNMLALFLPLKLSFYLFIFTFIIGGLVVILFKLFIKKDIKYIPLIPFIFLSFVTNALFYQEINQFLGGDFY</sequence>
<dbReference type="GeneID" id="58050997"/>
<evidence type="ECO:0000256" key="7">
    <source>
        <dbReference type="SAM" id="Phobius"/>
    </source>
</evidence>
<evidence type="ECO:0000256" key="3">
    <source>
        <dbReference type="ARBA" id="ARBA00022475"/>
    </source>
</evidence>
<dbReference type="InterPro" id="IPR000045">
    <property type="entry name" value="Prepilin_IV_endopep_pep"/>
</dbReference>
<evidence type="ECO:0000313" key="10">
    <source>
        <dbReference type="EMBL" id="BBD92297.1"/>
    </source>
</evidence>
<evidence type="ECO:0000313" key="11">
    <source>
        <dbReference type="Proteomes" id="UP000274772"/>
    </source>
</evidence>
<dbReference type="PANTHER" id="PTHR30487">
    <property type="entry name" value="TYPE 4 PREPILIN-LIKE PROTEINS LEADER PEPTIDE-PROCESSING ENZYME"/>
    <property type="match status" value="1"/>
</dbReference>
<dbReference type="RefSeq" id="WP_002443285.1">
    <property type="nucleotide sequence ID" value="NZ_AP018585.1"/>
</dbReference>
<reference evidence="10 11" key="1">
    <citation type="submission" date="2018-05" db="EMBL/GenBank/DDBJ databases">
        <title>Complete genome sequencing of three human clinical isolates of Staphylococcus caprae reveals virulence factors similar to those of S. epidermidis and S. capitis.</title>
        <authorList>
            <person name="Watanabe S."/>
            <person name="Cui L."/>
        </authorList>
    </citation>
    <scope>NUCLEOTIDE SEQUENCE [LARGE SCALE GENOMIC DNA]</scope>
    <source>
        <strain evidence="10 11">JMUB590</strain>
    </source>
</reference>
<keyword evidence="5 7" id="KW-1133">Transmembrane helix</keyword>
<feature type="domain" description="Prepilin type IV endopeptidase peptidase" evidence="8">
    <location>
        <begin position="100"/>
        <end position="194"/>
    </location>
</feature>
<gene>
    <name evidence="10" type="ORF">JMUB590_1239</name>
</gene>